<dbReference type="KEGG" id="cak:Caul_0363"/>
<dbReference type="PANTHER" id="PTHR43648">
    <property type="entry name" value="ELECTRON TRANSFER FLAVOPROTEIN BETA SUBUNIT LYSINE METHYLTRANSFERASE"/>
    <property type="match status" value="1"/>
</dbReference>
<keyword evidence="2" id="KW-0808">Transferase</keyword>
<dbReference type="SUPFAM" id="SSF53335">
    <property type="entry name" value="S-adenosyl-L-methionine-dependent methyltransferases"/>
    <property type="match status" value="1"/>
</dbReference>
<evidence type="ECO:0000256" key="1">
    <source>
        <dbReference type="ARBA" id="ARBA00022603"/>
    </source>
</evidence>
<dbReference type="Gene3D" id="3.40.50.150">
    <property type="entry name" value="Vaccinia Virus protein VP39"/>
    <property type="match status" value="1"/>
</dbReference>
<dbReference type="GO" id="GO:0032259">
    <property type="term" value="P:methylation"/>
    <property type="evidence" value="ECO:0007669"/>
    <property type="project" value="UniProtKB-KW"/>
</dbReference>
<dbReference type="eggNOG" id="COG3897">
    <property type="taxonomic scope" value="Bacteria"/>
</dbReference>
<proteinExistence type="predicted"/>
<dbReference type="GO" id="GO:0016279">
    <property type="term" value="F:protein-lysine N-methyltransferase activity"/>
    <property type="evidence" value="ECO:0007669"/>
    <property type="project" value="TreeGrafter"/>
</dbReference>
<dbReference type="InterPro" id="IPR029063">
    <property type="entry name" value="SAM-dependent_MTases_sf"/>
</dbReference>
<dbReference type="PANTHER" id="PTHR43648:SF1">
    <property type="entry name" value="ELECTRON TRANSFER FLAVOPROTEIN BETA SUBUNIT LYSINE METHYLTRANSFERASE"/>
    <property type="match status" value="1"/>
</dbReference>
<name>B0T5E2_CAUSK</name>
<evidence type="ECO:0000256" key="2">
    <source>
        <dbReference type="ARBA" id="ARBA00022679"/>
    </source>
</evidence>
<reference evidence="3" key="1">
    <citation type="submission" date="2008-01" db="EMBL/GenBank/DDBJ databases">
        <title>Complete sequence of chromosome of Caulobacter sp. K31.</title>
        <authorList>
            <consortium name="US DOE Joint Genome Institute"/>
            <person name="Copeland A."/>
            <person name="Lucas S."/>
            <person name="Lapidus A."/>
            <person name="Barry K."/>
            <person name="Glavina del Rio T."/>
            <person name="Dalin E."/>
            <person name="Tice H."/>
            <person name="Pitluck S."/>
            <person name="Bruce D."/>
            <person name="Goodwin L."/>
            <person name="Thompson L.S."/>
            <person name="Brettin T."/>
            <person name="Detter J.C."/>
            <person name="Han C."/>
            <person name="Schmutz J."/>
            <person name="Larimer F."/>
            <person name="Land M."/>
            <person name="Hauser L."/>
            <person name="Kyrpides N."/>
            <person name="Kim E."/>
            <person name="Stephens C."/>
            <person name="Richardson P."/>
        </authorList>
    </citation>
    <scope>NUCLEOTIDE SEQUENCE [LARGE SCALE GENOMIC DNA]</scope>
    <source>
        <strain evidence="3">K31</strain>
    </source>
</reference>
<dbReference type="InterPro" id="IPR050078">
    <property type="entry name" value="Ribosomal_L11_MeTrfase_PrmA"/>
</dbReference>
<dbReference type="EMBL" id="CP000927">
    <property type="protein sequence ID" value="ABZ69500.1"/>
    <property type="molecule type" value="Genomic_DNA"/>
</dbReference>
<sequence length="223" mass="23701">MKVQIIQQTLAGRRAFILENTRLQAPPHTPELQLHLADEITPIWKLTEDALAEIGLPPPFWAFAWAGGQALARYILDNPALVAGKRVIDFASGSGLVAIAATRAGASSVLAADIDVFCEAAIGLNAAANGVELGFTEINLLDAPPPAADVLLAGDICYERPMAEAVMAWLAQGRAAGASVLIGDPGRTYFPKAGLVKLAEYQVTTTRELEDMAVKRTCVWTLP</sequence>
<dbReference type="AlphaFoldDB" id="B0T5E2"/>
<evidence type="ECO:0008006" key="4">
    <source>
        <dbReference type="Google" id="ProtNLM"/>
    </source>
</evidence>
<accession>B0T5E2</accession>
<evidence type="ECO:0000313" key="3">
    <source>
        <dbReference type="EMBL" id="ABZ69500.1"/>
    </source>
</evidence>
<organism evidence="3">
    <name type="scientific">Caulobacter sp. (strain K31)</name>
    <dbReference type="NCBI Taxonomy" id="366602"/>
    <lineage>
        <taxon>Bacteria</taxon>
        <taxon>Pseudomonadati</taxon>
        <taxon>Pseudomonadota</taxon>
        <taxon>Alphaproteobacteria</taxon>
        <taxon>Caulobacterales</taxon>
        <taxon>Caulobacteraceae</taxon>
        <taxon>Caulobacter</taxon>
    </lineage>
</organism>
<dbReference type="HOGENOM" id="CLU_074455_1_0_5"/>
<protein>
    <recommendedName>
        <fullName evidence="4">Ribosomal L11 methyltransferase</fullName>
    </recommendedName>
</protein>
<gene>
    <name evidence="3" type="ordered locus">Caul_0363</name>
</gene>
<dbReference type="STRING" id="366602.Caul_0363"/>
<dbReference type="Pfam" id="PF06325">
    <property type="entry name" value="PrmA"/>
    <property type="match status" value="1"/>
</dbReference>
<keyword evidence="1" id="KW-0489">Methyltransferase</keyword>